<name>A0A058ZTU1_EUCGR</name>
<reference evidence="3" key="1">
    <citation type="submission" date="2013-07" db="EMBL/GenBank/DDBJ databases">
        <title>The genome of Eucalyptus grandis.</title>
        <authorList>
            <person name="Schmutz J."/>
            <person name="Hayes R."/>
            <person name="Myburg A."/>
            <person name="Tuskan G."/>
            <person name="Grattapaglia D."/>
            <person name="Rokhsar D.S."/>
        </authorList>
    </citation>
    <scope>NUCLEOTIDE SEQUENCE</scope>
    <source>
        <tissue evidence="3">Leaf extractions</tissue>
    </source>
</reference>
<dbReference type="Gramene" id="KCW45233">
    <property type="protein sequence ID" value="KCW45233"/>
    <property type="gene ID" value="EUGRSUZ_L01128"/>
</dbReference>
<dbReference type="AlphaFoldDB" id="A0A058ZTU1"/>
<keyword evidence="4" id="KW-1185">Reference proteome</keyword>
<organism evidence="3">
    <name type="scientific">Eucalyptus grandis</name>
    <name type="common">Flooded gum</name>
    <dbReference type="NCBI Taxonomy" id="71139"/>
    <lineage>
        <taxon>Eukaryota</taxon>
        <taxon>Viridiplantae</taxon>
        <taxon>Streptophyta</taxon>
        <taxon>Embryophyta</taxon>
        <taxon>Tracheophyta</taxon>
        <taxon>Spermatophyta</taxon>
        <taxon>Magnoliopsida</taxon>
        <taxon>eudicotyledons</taxon>
        <taxon>Gunneridae</taxon>
        <taxon>Pentapetalae</taxon>
        <taxon>rosids</taxon>
        <taxon>malvids</taxon>
        <taxon>Myrtales</taxon>
        <taxon>Myrtaceae</taxon>
        <taxon>Myrtoideae</taxon>
        <taxon>Eucalypteae</taxon>
        <taxon>Eucalyptus</taxon>
    </lineage>
</organism>
<reference evidence="2" key="4">
    <citation type="submission" date="2023-07" db="EMBL/GenBank/DDBJ databases">
        <authorList>
            <person name="Myburg A.A."/>
            <person name="Grattapaglia D."/>
            <person name="Tuskan G.A."/>
            <person name="Hellsten U."/>
            <person name="Hayes R.D."/>
            <person name="Grimwood J."/>
            <person name="Jenkins J."/>
            <person name="Lindquist E."/>
            <person name="Tice H."/>
            <person name="Bauer D."/>
            <person name="Goodstein D.M."/>
            <person name="Dubchak I."/>
            <person name="Poliakov A."/>
            <person name="Mizrachi E."/>
            <person name="Kullan A.R."/>
            <person name="Hussey S.G."/>
            <person name="Pinard D."/>
            <person name="Van D.M."/>
            <person name="Singh P."/>
            <person name="Van J.I."/>
            <person name="Silva-Junior O.B."/>
            <person name="Togawa R.C."/>
            <person name="Pappas M.R."/>
            <person name="Faria D.A."/>
            <person name="Sansaloni C.P."/>
            <person name="Petroli C.D."/>
            <person name="Yang X."/>
            <person name="Ranjan P."/>
            <person name="Tschaplinski T.J."/>
            <person name="Ye C.Y."/>
            <person name="Li T."/>
            <person name="Sterck L."/>
            <person name="Vanneste K."/>
            <person name="Murat F."/>
            <person name="Soler M."/>
            <person name="Clemente H.S."/>
            <person name="Saidi N."/>
            <person name="Cassan-Wang H."/>
            <person name="Dunand C."/>
            <person name="Hefer C.A."/>
            <person name="Bornberg-Bauer E."/>
            <person name="Kersting A.R."/>
            <person name="Vining K."/>
            <person name="Amarasinghe V."/>
            <person name="Ranik M."/>
            <person name="Naithani S."/>
            <person name="Elser J."/>
            <person name="Boyd A.E."/>
            <person name="Liston A."/>
            <person name="Spatafora J.W."/>
            <person name="Dharmwardhana P."/>
            <person name="Raja R."/>
            <person name="Sullivan C."/>
            <person name="Romanel E."/>
            <person name="Alves-Ferreira M."/>
            <person name="Kulheim C."/>
            <person name="Foley W."/>
            <person name="Carocha V."/>
            <person name="Paiva J."/>
            <person name="Kudrna D."/>
            <person name="Brommonschenkel S.H."/>
            <person name="Pasquali G."/>
            <person name="Byrne M."/>
            <person name="Rigault P."/>
            <person name="Tibbits J."/>
            <person name="Spokevicius A."/>
            <person name="Jones R.C."/>
            <person name="Steane D.A."/>
            <person name="Vaillancourt R.E."/>
            <person name="Potts B.M."/>
            <person name="Joubert F."/>
            <person name="Barry K."/>
            <person name="Pappas G.J."/>
            <person name="Strauss S.H."/>
            <person name="Jaiswal P."/>
            <person name="Grima-Pettenati J."/>
            <person name="Salse J."/>
            <person name="Van D.P."/>
            <person name="Rokhsar D.S."/>
            <person name="Schmutz J."/>
        </authorList>
    </citation>
    <scope>NUCLEOTIDE SEQUENCE</scope>
    <source>
        <tissue evidence="2">Leaf extractions</tissue>
    </source>
</reference>
<reference evidence="2" key="2">
    <citation type="journal article" date="2014" name="Nature">
        <title>The genome of Eucalyptus grandis.</title>
        <authorList>
            <person name="Myburg A.A."/>
            <person name="Grattapaglia D."/>
            <person name="Tuskan G.A."/>
            <person name="Hellsten U."/>
            <person name="Hayes R.D."/>
            <person name="Grimwood J."/>
            <person name="Jenkins J."/>
            <person name="Lindquist E."/>
            <person name="Tice H."/>
            <person name="Bauer D."/>
            <person name="Goodstein D.M."/>
            <person name="Dubchak I."/>
            <person name="Poliakov A."/>
            <person name="Mizrachi E."/>
            <person name="Kullan A.R."/>
            <person name="Hussey S.G."/>
            <person name="Pinard D."/>
            <person name="van der Merwe K."/>
            <person name="Singh P."/>
            <person name="van Jaarsveld I."/>
            <person name="Silva-Junior O.B."/>
            <person name="Togawa R.C."/>
            <person name="Pappas M.R."/>
            <person name="Faria D.A."/>
            <person name="Sansaloni C.P."/>
            <person name="Petroli C.D."/>
            <person name="Yang X."/>
            <person name="Ranjan P."/>
            <person name="Tschaplinski T.J."/>
            <person name="Ye C.Y."/>
            <person name="Li T."/>
            <person name="Sterck L."/>
            <person name="Vanneste K."/>
            <person name="Murat F."/>
            <person name="Soler M."/>
            <person name="Clemente H.S."/>
            <person name="Saidi N."/>
            <person name="Cassan-Wang H."/>
            <person name="Dunand C."/>
            <person name="Hefer C.A."/>
            <person name="Bornberg-Bauer E."/>
            <person name="Kersting A.R."/>
            <person name="Vining K."/>
            <person name="Amarasinghe V."/>
            <person name="Ranik M."/>
            <person name="Naithani S."/>
            <person name="Elser J."/>
            <person name="Boyd A.E."/>
            <person name="Liston A."/>
            <person name="Spatafora J.W."/>
            <person name="Dharmwardhana P."/>
            <person name="Raja R."/>
            <person name="Sullivan C."/>
            <person name="Romanel E."/>
            <person name="Alves-Ferreira M."/>
            <person name="Kulheim C."/>
            <person name="Foley W."/>
            <person name="Carocha V."/>
            <person name="Paiva J."/>
            <person name="Kudrna D."/>
            <person name="Brommonschenkel S.H."/>
            <person name="Pasquali G."/>
            <person name="Byrne M."/>
            <person name="Rigault P."/>
            <person name="Tibbits J."/>
            <person name="Spokevicius A."/>
            <person name="Jones R.C."/>
            <person name="Steane D.A."/>
            <person name="Vaillancourt R.E."/>
            <person name="Potts B.M."/>
            <person name="Joubert F."/>
            <person name="Barry K."/>
            <person name="Pappas G.J."/>
            <person name="Strauss S.H."/>
            <person name="Jaiswal P."/>
            <person name="Grima-Pettenati J."/>
            <person name="Salse J."/>
            <person name="Van de Peer Y."/>
            <person name="Rokhsar D.S."/>
            <person name="Schmutz J."/>
        </authorList>
    </citation>
    <scope>NUCLEOTIDE SEQUENCE</scope>
    <source>
        <tissue evidence="2">Leaf extractions</tissue>
    </source>
</reference>
<dbReference type="EMBL" id="MU848361">
    <property type="protein sequence ID" value="KAK2632757.1"/>
    <property type="molecule type" value="Genomic_DNA"/>
</dbReference>
<proteinExistence type="predicted"/>
<evidence type="ECO:0000313" key="3">
    <source>
        <dbReference type="EMBL" id="KCW45233.1"/>
    </source>
</evidence>
<feature type="region of interest" description="Disordered" evidence="1">
    <location>
        <begin position="1"/>
        <end position="29"/>
    </location>
</feature>
<evidence type="ECO:0000313" key="2">
    <source>
        <dbReference type="EMBL" id="KAK2632757.1"/>
    </source>
</evidence>
<evidence type="ECO:0000313" key="4">
    <source>
        <dbReference type="Proteomes" id="UP000030711"/>
    </source>
</evidence>
<feature type="compositionally biased region" description="Polar residues" evidence="1">
    <location>
        <begin position="1"/>
        <end position="11"/>
    </location>
</feature>
<sequence>MNDFSDLNGNPMNLIPGNGHKRHQRQGKVKSLDRFSMSMNVSRKKLKRPFWTGPEISEVQETTERVELSWRMSWAEFEMFSLEYMLVRWWSTIAR</sequence>
<gene>
    <name evidence="3" type="ORF">EUGRSUZ_L01128</name>
</gene>
<accession>A0A058ZTU1</accession>
<protein>
    <submittedName>
        <fullName evidence="3">Uncharacterized protein</fullName>
    </submittedName>
</protein>
<dbReference type="Proteomes" id="UP000030711">
    <property type="component" value="Unassembled WGS sequence"/>
</dbReference>
<dbReference type="InParanoid" id="A0A058ZTU1"/>
<evidence type="ECO:0000256" key="1">
    <source>
        <dbReference type="SAM" id="MobiDB-lite"/>
    </source>
</evidence>
<reference evidence="2" key="3">
    <citation type="submission" date="2023-04" db="EMBL/GenBank/DDBJ databases">
        <title>WGS assembly of Eucalyptus grandis.</title>
        <authorList>
            <person name="Myburg A."/>
            <person name="Grattapaglia D."/>
            <person name="Tuskan G."/>
            <person name="Hellsten U."/>
            <person name="Hayes R."/>
            <person name="Grimwood J."/>
            <person name="Jenkins J."/>
            <person name="Lindquist E."/>
            <person name="Tice H."/>
            <person name="Bauer D."/>
            <person name="Goodstein D."/>
            <person name="Dubchak I."/>
            <person name="Poliakov A."/>
            <person name="Mizrachi E."/>
            <person name="Kullan A."/>
            <person name="Hussey S."/>
            <person name="Pinard D."/>
            <person name="Van D."/>
            <person name="Singh P."/>
            <person name="Van J."/>
            <person name="Silva-Junior O."/>
            <person name="Togawa R."/>
            <person name="Pappas M."/>
            <person name="Faria D."/>
            <person name="Sansaloni C."/>
            <person name="Petroli C."/>
            <person name="Yang X."/>
            <person name="Ranjan P."/>
            <person name="Tschaplinski T."/>
            <person name="Ye C."/>
            <person name="Li T."/>
            <person name="Sterck L."/>
            <person name="Vanneste K."/>
            <person name="Murat F."/>
            <person name="Soler M."/>
            <person name="Clemente H."/>
            <person name="Saidi N."/>
            <person name="Cassan-Wang H."/>
            <person name="Dunand C."/>
            <person name="Hefer C."/>
            <person name="Bornberg-Bauer E."/>
            <person name="Kersting A."/>
            <person name="Vining K."/>
            <person name="Amarasinghe V."/>
            <person name="Ranik M."/>
            <person name="Naithani S."/>
            <person name="Elser J."/>
            <person name="Boyd A."/>
            <person name="Liston A."/>
            <person name="Spatafora J."/>
            <person name="Dharmwardhana P."/>
            <person name="Raja R."/>
            <person name="Sullivan C."/>
            <person name="Romanel E."/>
            <person name="Alves-Ferreira M."/>
            <person name="Kulheim C."/>
            <person name="Foley W."/>
            <person name="Carocha V."/>
            <person name="Paiva J."/>
            <person name="Kudrna D."/>
            <person name="Brommonschenkel S."/>
            <person name="Pasquali G."/>
            <person name="Byrne M."/>
            <person name="Rigault P."/>
            <person name="Tibbits J."/>
            <person name="Spokevicius A."/>
            <person name="Jones R."/>
            <person name="Steane D."/>
            <person name="Vaillancourt R."/>
            <person name="Potts B."/>
            <person name="Joubert F."/>
            <person name="Barry K."/>
            <person name="Pappas G."/>
            <person name="Strauss S."/>
            <person name="Jaiswal P."/>
            <person name="Grima-Pettenati J."/>
            <person name="Salse J."/>
            <person name="Van D."/>
            <person name="Rokhsar D."/>
            <person name="Schmutz J."/>
        </authorList>
    </citation>
    <scope>NUCLEOTIDE SEQUENCE</scope>
    <source>
        <tissue evidence="2">Leaf extractions</tissue>
    </source>
</reference>
<feature type="compositionally biased region" description="Basic residues" evidence="1">
    <location>
        <begin position="19"/>
        <end position="28"/>
    </location>
</feature>
<dbReference type="EMBL" id="KK198876">
    <property type="protein sequence ID" value="KCW45233.1"/>
    <property type="molecule type" value="Genomic_DNA"/>
</dbReference>